<dbReference type="Pfam" id="PF06414">
    <property type="entry name" value="Zeta_toxin"/>
    <property type="match status" value="1"/>
</dbReference>
<keyword evidence="4" id="KW-0614">Plasmid</keyword>
<dbReference type="GO" id="GO:0005524">
    <property type="term" value="F:ATP binding"/>
    <property type="evidence" value="ECO:0007669"/>
    <property type="project" value="UniProtKB-KW"/>
</dbReference>
<gene>
    <name evidence="4" type="ORF">LXE91_43105</name>
</gene>
<proteinExistence type="predicted"/>
<evidence type="ECO:0000256" key="1">
    <source>
        <dbReference type="ARBA" id="ARBA00022741"/>
    </source>
</evidence>
<dbReference type="AlphaFoldDB" id="A0ABD7YGC2"/>
<evidence type="ECO:0000256" key="2">
    <source>
        <dbReference type="ARBA" id="ARBA00022840"/>
    </source>
</evidence>
<dbReference type="PANTHER" id="PTHR39206:SF1">
    <property type="entry name" value="SLL8004 PROTEIN"/>
    <property type="match status" value="1"/>
</dbReference>
<sequence length="209" mass="22765">MSVEQPHRPQLWVVAGPNGAGKTTLTGQHFAGRIPVVNPDDIANQINPGHQGSPATMVAAGRLAIAQRQALLSEGKSFAVETTLTGKGELELMRRAAAQGYKVNLFFVGLDDAQLSAGRVAQRVRSGGHPVPLDDIFRRFDRSLSHLSEALTLADRAYVLDNSGLRRQLLLSMENGRVKHMTRQLPDWAKTAIPTGMQHAAKHHRSMGR</sequence>
<dbReference type="InterPro" id="IPR027417">
    <property type="entry name" value="P-loop_NTPase"/>
</dbReference>
<dbReference type="EMBL" id="CP090646">
    <property type="protein sequence ID" value="WFN24159.1"/>
    <property type="molecule type" value="Genomic_DNA"/>
</dbReference>
<protein>
    <submittedName>
        <fullName evidence="4">Zeta toxin family protein</fullName>
    </submittedName>
</protein>
<dbReference type="RefSeq" id="WP_039341476.1">
    <property type="nucleotide sequence ID" value="NZ_CABVQA010000061.1"/>
</dbReference>
<geneLocation type="plasmid" evidence="4 5">
    <name>unnamed4</name>
</geneLocation>
<reference evidence="4 5" key="1">
    <citation type="submission" date="2021-12" db="EMBL/GenBank/DDBJ databases">
        <title>Genomic and phenotypic characterization of three Burkholderia contaminans isolates recovered from different sources.</title>
        <authorList>
            <person name="Lopez De Volder A."/>
            <person name="Fan Y."/>
            <person name="Nunvar J."/>
            <person name="Herrera T."/>
            <person name="Timp W."/>
            <person name="Degrossi J."/>
        </authorList>
    </citation>
    <scope>NUCLEOTIDE SEQUENCE [LARGE SCALE GENOMIC DNA]</scope>
    <source>
        <strain evidence="4 5">LMG 23361</strain>
        <plasmid evidence="4 5">unnamed4</plasmid>
    </source>
</reference>
<dbReference type="InterPro" id="IPR010488">
    <property type="entry name" value="Zeta_toxin_domain"/>
</dbReference>
<evidence type="ECO:0000313" key="5">
    <source>
        <dbReference type="Proteomes" id="UP001220209"/>
    </source>
</evidence>
<organism evidence="4 5">
    <name type="scientific">Burkholderia contaminans</name>
    <dbReference type="NCBI Taxonomy" id="488447"/>
    <lineage>
        <taxon>Bacteria</taxon>
        <taxon>Pseudomonadati</taxon>
        <taxon>Pseudomonadota</taxon>
        <taxon>Betaproteobacteria</taxon>
        <taxon>Burkholderiales</taxon>
        <taxon>Burkholderiaceae</taxon>
        <taxon>Burkholderia</taxon>
        <taxon>Burkholderia cepacia complex</taxon>
    </lineage>
</organism>
<name>A0ABD7YGC2_9BURK</name>
<keyword evidence="1" id="KW-0547">Nucleotide-binding</keyword>
<feature type="domain" description="Zeta toxin" evidence="3">
    <location>
        <begin position="5"/>
        <end position="163"/>
    </location>
</feature>
<evidence type="ECO:0000313" key="4">
    <source>
        <dbReference type="EMBL" id="WFN24159.1"/>
    </source>
</evidence>
<evidence type="ECO:0000259" key="3">
    <source>
        <dbReference type="Pfam" id="PF06414"/>
    </source>
</evidence>
<dbReference type="Gene3D" id="3.40.50.300">
    <property type="entry name" value="P-loop containing nucleotide triphosphate hydrolases"/>
    <property type="match status" value="1"/>
</dbReference>
<dbReference type="SUPFAM" id="SSF52540">
    <property type="entry name" value="P-loop containing nucleoside triphosphate hydrolases"/>
    <property type="match status" value="1"/>
</dbReference>
<keyword evidence="2" id="KW-0067">ATP-binding</keyword>
<accession>A0ABD7YGC2</accession>
<dbReference type="Proteomes" id="UP001220209">
    <property type="component" value="Plasmid unnamed4"/>
</dbReference>
<dbReference type="PANTHER" id="PTHR39206">
    <property type="entry name" value="SLL8004 PROTEIN"/>
    <property type="match status" value="1"/>
</dbReference>